<dbReference type="EMBL" id="VUOB01000077">
    <property type="protein sequence ID" value="KAA2252152.1"/>
    <property type="molecule type" value="Genomic_DNA"/>
</dbReference>
<accession>A0A5B2WN82</accession>
<dbReference type="OrthoDB" id="3696255at2"/>
<protein>
    <submittedName>
        <fullName evidence="1">Uncharacterized protein</fullName>
    </submittedName>
</protein>
<gene>
    <name evidence="1" type="ORF">F0L68_37025</name>
</gene>
<reference evidence="1 2" key="2">
    <citation type="submission" date="2019-09" db="EMBL/GenBank/DDBJ databases">
        <authorList>
            <person name="Jin C."/>
        </authorList>
    </citation>
    <scope>NUCLEOTIDE SEQUENCE [LARGE SCALE GENOMIC DNA]</scope>
    <source>
        <strain evidence="1 2">AN110305</strain>
    </source>
</reference>
<evidence type="ECO:0000313" key="1">
    <source>
        <dbReference type="EMBL" id="KAA2252152.1"/>
    </source>
</evidence>
<sequence>MLPLEFGNSSRATRHTARLRMIAGKQAVGTYVVTFDGGDRQTLSLTLAQAEGFECLTCKALCGKGSAAFRPVGVAAGQNQVFRCVSCLDGIGRGGRDA</sequence>
<proteinExistence type="predicted"/>
<organism evidence="1 2">
    <name type="scientific">Solihabitans fulvus</name>
    <dbReference type="NCBI Taxonomy" id="1892852"/>
    <lineage>
        <taxon>Bacteria</taxon>
        <taxon>Bacillati</taxon>
        <taxon>Actinomycetota</taxon>
        <taxon>Actinomycetes</taxon>
        <taxon>Pseudonocardiales</taxon>
        <taxon>Pseudonocardiaceae</taxon>
        <taxon>Solihabitans</taxon>
    </lineage>
</organism>
<name>A0A5B2WN82_9PSEU</name>
<evidence type="ECO:0000313" key="2">
    <source>
        <dbReference type="Proteomes" id="UP000323454"/>
    </source>
</evidence>
<comment type="caution">
    <text evidence="1">The sequence shown here is derived from an EMBL/GenBank/DDBJ whole genome shotgun (WGS) entry which is preliminary data.</text>
</comment>
<dbReference type="AlphaFoldDB" id="A0A5B2WN82"/>
<reference evidence="1 2" key="1">
    <citation type="submission" date="2019-09" db="EMBL/GenBank/DDBJ databases">
        <title>Goodfellowia gen. nov., a new genus of the Pseudonocardineae related to Actinoalloteichus, containing Goodfellowia coeruleoviolacea gen. nov., comb. nov. gen. nov., comb. nov.</title>
        <authorList>
            <person name="Labeda D."/>
        </authorList>
    </citation>
    <scope>NUCLEOTIDE SEQUENCE [LARGE SCALE GENOMIC DNA]</scope>
    <source>
        <strain evidence="1 2">AN110305</strain>
    </source>
</reference>
<dbReference type="RefSeq" id="WP_149854568.1">
    <property type="nucleotide sequence ID" value="NZ_VUOB01000077.1"/>
</dbReference>
<dbReference type="Proteomes" id="UP000323454">
    <property type="component" value="Unassembled WGS sequence"/>
</dbReference>
<keyword evidence="2" id="KW-1185">Reference proteome</keyword>